<evidence type="ECO:0000256" key="2">
    <source>
        <dbReference type="SAM" id="MobiDB-lite"/>
    </source>
</evidence>
<feature type="region of interest" description="Disordered" evidence="2">
    <location>
        <begin position="24"/>
        <end position="43"/>
    </location>
</feature>
<dbReference type="Proteomes" id="UP000245880">
    <property type="component" value="Unassembled WGS sequence"/>
</dbReference>
<sequence length="304" mass="34720">MRLIKKSLLLSAVIGLATLDGHSQNEQNQTVMPGTAQGESQLPEGKNWKLVWSDEFDGEELDRTKWDYRMHIMQTRHETFANDAAKLDGKGNLLLGLYEKDGNYYSSHLQTGSNYMDRPGNQYGKSALTWPIADLEPPKFTHKYGYYEIRCKLPTQEGWWAAFWLQSPVIGSTLDPLDSGVEIDIMENFTRDGIVSQNIHWNGYGTNHEHEGSGKIKLRPTDNDFHTYAVHWSPTGYVFYIDGKESWRIAGPVSHREQFILVSTECNGYRDGGPSPILKKAKLPDYFVVDYVRVYDEMPNKTSK</sequence>
<evidence type="ECO:0000313" key="5">
    <source>
        <dbReference type="Proteomes" id="UP000245880"/>
    </source>
</evidence>
<dbReference type="GO" id="GO:0004553">
    <property type="term" value="F:hydrolase activity, hydrolyzing O-glycosyl compounds"/>
    <property type="evidence" value="ECO:0007669"/>
    <property type="project" value="InterPro"/>
</dbReference>
<accession>A0A316A821</accession>
<dbReference type="PANTHER" id="PTHR10963">
    <property type="entry name" value="GLYCOSYL HYDROLASE-RELATED"/>
    <property type="match status" value="1"/>
</dbReference>
<dbReference type="InterPro" id="IPR000757">
    <property type="entry name" value="Beta-glucanase-like"/>
</dbReference>
<dbReference type="Gene3D" id="2.60.120.200">
    <property type="match status" value="1"/>
</dbReference>
<reference evidence="4 5" key="1">
    <citation type="submission" date="2018-03" db="EMBL/GenBank/DDBJ databases">
        <title>Genomic Encyclopedia of Archaeal and Bacterial Type Strains, Phase II (KMG-II): from individual species to whole genera.</title>
        <authorList>
            <person name="Goeker M."/>
        </authorList>
    </citation>
    <scope>NUCLEOTIDE SEQUENCE [LARGE SCALE GENOMIC DNA]</scope>
    <source>
        <strain evidence="4 5">DSM 100346</strain>
    </source>
</reference>
<dbReference type="PROSITE" id="PS51762">
    <property type="entry name" value="GH16_2"/>
    <property type="match status" value="1"/>
</dbReference>
<dbReference type="CDD" id="cd00413">
    <property type="entry name" value="Glyco_hydrolase_16"/>
    <property type="match status" value="1"/>
</dbReference>
<dbReference type="SUPFAM" id="SSF49899">
    <property type="entry name" value="Concanavalin A-like lectins/glucanases"/>
    <property type="match status" value="1"/>
</dbReference>
<gene>
    <name evidence="4" type="ORF">CLV98_1199</name>
</gene>
<evidence type="ECO:0000313" key="4">
    <source>
        <dbReference type="EMBL" id="PWJ54066.1"/>
    </source>
</evidence>
<dbReference type="Pfam" id="PF00722">
    <property type="entry name" value="Glyco_hydro_16"/>
    <property type="match status" value="1"/>
</dbReference>
<feature type="domain" description="GH16" evidence="3">
    <location>
        <begin position="25"/>
        <end position="300"/>
    </location>
</feature>
<dbReference type="InterPro" id="IPR013320">
    <property type="entry name" value="ConA-like_dom_sf"/>
</dbReference>
<keyword evidence="4" id="KW-0378">Hydrolase</keyword>
<comment type="similarity">
    <text evidence="1">Belongs to the glycosyl hydrolase 16 family.</text>
</comment>
<organism evidence="4 5">
    <name type="scientific">Dyadobacter jejuensis</name>
    <dbReference type="NCBI Taxonomy" id="1082580"/>
    <lineage>
        <taxon>Bacteria</taxon>
        <taxon>Pseudomonadati</taxon>
        <taxon>Bacteroidota</taxon>
        <taxon>Cytophagia</taxon>
        <taxon>Cytophagales</taxon>
        <taxon>Spirosomataceae</taxon>
        <taxon>Dyadobacter</taxon>
    </lineage>
</organism>
<dbReference type="InterPro" id="IPR050546">
    <property type="entry name" value="Glycosyl_Hydrlase_16"/>
</dbReference>
<comment type="caution">
    <text evidence="4">The sequence shown here is derived from an EMBL/GenBank/DDBJ whole genome shotgun (WGS) entry which is preliminary data.</text>
</comment>
<proteinExistence type="inferred from homology"/>
<keyword evidence="5" id="KW-1185">Reference proteome</keyword>
<evidence type="ECO:0000256" key="1">
    <source>
        <dbReference type="ARBA" id="ARBA00006865"/>
    </source>
</evidence>
<dbReference type="GO" id="GO:0005975">
    <property type="term" value="P:carbohydrate metabolic process"/>
    <property type="evidence" value="ECO:0007669"/>
    <property type="project" value="InterPro"/>
</dbReference>
<evidence type="ECO:0000259" key="3">
    <source>
        <dbReference type="PROSITE" id="PS51762"/>
    </source>
</evidence>
<dbReference type="PANTHER" id="PTHR10963:SF60">
    <property type="entry name" value="GRAM-NEGATIVE BACTERIA-BINDING PROTEIN 1-RELATED"/>
    <property type="match status" value="1"/>
</dbReference>
<dbReference type="EMBL" id="QGDT01000019">
    <property type="protein sequence ID" value="PWJ54066.1"/>
    <property type="molecule type" value="Genomic_DNA"/>
</dbReference>
<protein>
    <submittedName>
        <fullName evidence="4">Glycosyl hydrolase family 16</fullName>
    </submittedName>
</protein>
<dbReference type="AlphaFoldDB" id="A0A316A821"/>
<name>A0A316A821_9BACT</name>
<feature type="compositionally biased region" description="Polar residues" evidence="2">
    <location>
        <begin position="24"/>
        <end position="40"/>
    </location>
</feature>